<organism evidence="3">
    <name type="scientific">marine metagenome</name>
    <dbReference type="NCBI Taxonomy" id="408172"/>
    <lineage>
        <taxon>unclassified sequences</taxon>
        <taxon>metagenomes</taxon>
        <taxon>ecological metagenomes</taxon>
    </lineage>
</organism>
<feature type="transmembrane region" description="Helical" evidence="1">
    <location>
        <begin position="85"/>
        <end position="105"/>
    </location>
</feature>
<keyword evidence="1" id="KW-1133">Transmembrane helix</keyword>
<feature type="domain" description="EamA" evidence="2">
    <location>
        <begin position="21"/>
        <end position="129"/>
    </location>
</feature>
<feature type="transmembrane region" description="Helical" evidence="1">
    <location>
        <begin position="57"/>
        <end position="79"/>
    </location>
</feature>
<keyword evidence="1" id="KW-0472">Membrane</keyword>
<name>A0A382V9J6_9ZZZZ</name>
<gene>
    <name evidence="3" type="ORF">METZ01_LOCUS395951</name>
</gene>
<dbReference type="GO" id="GO:0016020">
    <property type="term" value="C:membrane"/>
    <property type="evidence" value="ECO:0007669"/>
    <property type="project" value="InterPro"/>
</dbReference>
<keyword evidence="1" id="KW-0812">Transmembrane</keyword>
<evidence type="ECO:0000256" key="1">
    <source>
        <dbReference type="SAM" id="Phobius"/>
    </source>
</evidence>
<reference evidence="3" key="1">
    <citation type="submission" date="2018-05" db="EMBL/GenBank/DDBJ databases">
        <authorList>
            <person name="Lanie J.A."/>
            <person name="Ng W.-L."/>
            <person name="Kazmierczak K.M."/>
            <person name="Andrzejewski T.M."/>
            <person name="Davidsen T.M."/>
            <person name="Wayne K.J."/>
            <person name="Tettelin H."/>
            <person name="Glass J.I."/>
            <person name="Rusch D."/>
            <person name="Podicherti R."/>
            <person name="Tsui H.-C.T."/>
            <person name="Winkler M.E."/>
        </authorList>
    </citation>
    <scope>NUCLEOTIDE SEQUENCE</scope>
</reference>
<feature type="transmembrane region" description="Helical" evidence="1">
    <location>
        <begin position="251"/>
        <end position="272"/>
    </location>
</feature>
<feature type="transmembrane region" description="Helical" evidence="1">
    <location>
        <begin position="164"/>
        <end position="184"/>
    </location>
</feature>
<feature type="transmembrane region" description="Helical" evidence="1">
    <location>
        <begin position="196"/>
        <end position="216"/>
    </location>
</feature>
<evidence type="ECO:0000259" key="2">
    <source>
        <dbReference type="Pfam" id="PF00892"/>
    </source>
</evidence>
<feature type="transmembrane region" description="Helical" evidence="1">
    <location>
        <begin position="112"/>
        <end position="131"/>
    </location>
</feature>
<dbReference type="SUPFAM" id="SSF103481">
    <property type="entry name" value="Multidrug resistance efflux transporter EmrE"/>
    <property type="match status" value="2"/>
</dbReference>
<protein>
    <recommendedName>
        <fullName evidence="2">EamA domain-containing protein</fullName>
    </recommendedName>
</protein>
<dbReference type="AlphaFoldDB" id="A0A382V9J6"/>
<sequence>MTIFGVLVLTPDALMLRLIEADLWTTLFWRSLFMTASLFAINAWIEQRNPLYALRDLFKDGLFCALLFTGSNICFVISITHTMVANTLVILAAMPFMAAIMAIVLMRQILPLRTWLTILLAIAGIVMVFWGRIGSGGFFGDVMAVLVALFMASALVAINHNPRINSLAAIGLGSFLAGAFAFFMGAELTTPSGTDFAILALNGGLILPVAMGLITYGPKLISAAEVSLIMLLETVLGPLWVWYVLSEQPPMQTLIGGSLVLGAIMVNAWLGFRSDR</sequence>
<feature type="transmembrane region" description="Helical" evidence="1">
    <location>
        <begin position="137"/>
        <end position="157"/>
    </location>
</feature>
<evidence type="ECO:0000313" key="3">
    <source>
        <dbReference type="EMBL" id="SVD43097.1"/>
    </source>
</evidence>
<dbReference type="EMBL" id="UINC01150181">
    <property type="protein sequence ID" value="SVD43097.1"/>
    <property type="molecule type" value="Genomic_DNA"/>
</dbReference>
<dbReference type="InterPro" id="IPR000620">
    <property type="entry name" value="EamA_dom"/>
</dbReference>
<dbReference type="InterPro" id="IPR037185">
    <property type="entry name" value="EmrE-like"/>
</dbReference>
<feature type="transmembrane region" description="Helical" evidence="1">
    <location>
        <begin position="228"/>
        <end position="245"/>
    </location>
</feature>
<feature type="domain" description="EamA" evidence="2">
    <location>
        <begin position="139"/>
        <end position="267"/>
    </location>
</feature>
<dbReference type="Pfam" id="PF00892">
    <property type="entry name" value="EamA"/>
    <property type="match status" value="2"/>
</dbReference>
<accession>A0A382V9J6</accession>
<dbReference type="PANTHER" id="PTHR22911">
    <property type="entry name" value="ACYL-MALONYL CONDENSING ENZYME-RELATED"/>
    <property type="match status" value="1"/>
</dbReference>
<proteinExistence type="predicted"/>
<feature type="transmembrane region" description="Helical" evidence="1">
    <location>
        <begin position="27"/>
        <end position="45"/>
    </location>
</feature>
<dbReference type="PANTHER" id="PTHR22911:SF135">
    <property type="entry name" value="BLR4310 PROTEIN"/>
    <property type="match status" value="1"/>
</dbReference>